<accession>A0A670JD99</accession>
<dbReference type="Ensembl" id="ENSPMRT00000023540.1">
    <property type="protein sequence ID" value="ENSPMRP00000022160.1"/>
    <property type="gene ID" value="ENSPMRG00000014427.1"/>
</dbReference>
<evidence type="ECO:0000256" key="2">
    <source>
        <dbReference type="SAM" id="MobiDB-lite"/>
    </source>
</evidence>
<dbReference type="InterPro" id="IPR032736">
    <property type="entry name" value="Hinderin"/>
</dbReference>
<name>A0A670JD99_PODMU</name>
<feature type="region of interest" description="Disordered" evidence="2">
    <location>
        <begin position="42"/>
        <end position="77"/>
    </location>
</feature>
<keyword evidence="4" id="KW-1185">Reference proteome</keyword>
<evidence type="ECO:0000313" key="4">
    <source>
        <dbReference type="Proteomes" id="UP000472272"/>
    </source>
</evidence>
<proteinExistence type="predicted"/>
<dbReference type="GeneTree" id="ENSGT00940000164615"/>
<sequence>MADVAAGPGPEAAARWRISTERNFRARHLLKGQKVEVKAKVPAAAPPAPMDAWKSAGQAPGQQVPDKGGMKSASLKDLCPEDKRRIANLIKELARVSEEKEVTEERLKAEQESFEKKIRQLEEQNELIIKEREDILFYLRAGWGVGVGVKHRVAAWNKKQTGEK</sequence>
<feature type="coiled-coil region" evidence="1">
    <location>
        <begin position="86"/>
        <end position="131"/>
    </location>
</feature>
<dbReference type="Pfam" id="PF15369">
    <property type="entry name" value="KIAA1328"/>
    <property type="match status" value="1"/>
</dbReference>
<evidence type="ECO:0000256" key="1">
    <source>
        <dbReference type="SAM" id="Coils"/>
    </source>
</evidence>
<dbReference type="PANTHER" id="PTHR28375">
    <property type="entry name" value="PROTEIN HINDERIN"/>
    <property type="match status" value="1"/>
</dbReference>
<evidence type="ECO:0000313" key="3">
    <source>
        <dbReference type="Ensembl" id="ENSPMRP00000022160.1"/>
    </source>
</evidence>
<organism evidence="3 4">
    <name type="scientific">Podarcis muralis</name>
    <name type="common">Wall lizard</name>
    <name type="synonym">Lacerta muralis</name>
    <dbReference type="NCBI Taxonomy" id="64176"/>
    <lineage>
        <taxon>Eukaryota</taxon>
        <taxon>Metazoa</taxon>
        <taxon>Chordata</taxon>
        <taxon>Craniata</taxon>
        <taxon>Vertebrata</taxon>
        <taxon>Euteleostomi</taxon>
        <taxon>Lepidosauria</taxon>
        <taxon>Squamata</taxon>
        <taxon>Bifurcata</taxon>
        <taxon>Unidentata</taxon>
        <taxon>Episquamata</taxon>
        <taxon>Laterata</taxon>
        <taxon>Lacertibaenia</taxon>
        <taxon>Lacertidae</taxon>
        <taxon>Podarcis</taxon>
    </lineage>
</organism>
<reference evidence="3 4" key="1">
    <citation type="journal article" date="2019" name="Proc. Natl. Acad. Sci. U.S.A.">
        <title>Regulatory changes in pterin and carotenoid genes underlie balanced color polymorphisms in the wall lizard.</title>
        <authorList>
            <person name="Andrade P."/>
            <person name="Pinho C."/>
            <person name="Perez I de Lanuza G."/>
            <person name="Afonso S."/>
            <person name="Brejcha J."/>
            <person name="Rubin C.J."/>
            <person name="Wallerman O."/>
            <person name="Pereira P."/>
            <person name="Sabatino S.J."/>
            <person name="Bellati A."/>
            <person name="Pellitteri-Rosa D."/>
            <person name="Bosakova Z."/>
            <person name="Bunikis I."/>
            <person name="Carretero M.A."/>
            <person name="Feiner N."/>
            <person name="Marsik P."/>
            <person name="Pauperio F."/>
            <person name="Salvi D."/>
            <person name="Soler L."/>
            <person name="While G.M."/>
            <person name="Uller T."/>
            <person name="Font E."/>
            <person name="Andersson L."/>
            <person name="Carneiro M."/>
        </authorList>
    </citation>
    <scope>NUCLEOTIDE SEQUENCE</scope>
</reference>
<protein>
    <submittedName>
        <fullName evidence="3">Uncharacterized protein</fullName>
    </submittedName>
</protein>
<dbReference type="Proteomes" id="UP000472272">
    <property type="component" value="Chromosome 11"/>
</dbReference>
<reference evidence="3" key="2">
    <citation type="submission" date="2025-08" db="UniProtKB">
        <authorList>
            <consortium name="Ensembl"/>
        </authorList>
    </citation>
    <scope>IDENTIFICATION</scope>
</reference>
<dbReference type="AlphaFoldDB" id="A0A670JD99"/>
<dbReference type="PANTHER" id="PTHR28375:SF1">
    <property type="entry name" value="PROTEIN HINDERIN"/>
    <property type="match status" value="1"/>
</dbReference>
<reference evidence="3" key="3">
    <citation type="submission" date="2025-09" db="UniProtKB">
        <authorList>
            <consortium name="Ensembl"/>
        </authorList>
    </citation>
    <scope>IDENTIFICATION</scope>
</reference>
<keyword evidence="1" id="KW-0175">Coiled coil</keyword>
<dbReference type="OMA" id="ATAFWSR"/>